<feature type="binding site" evidence="3">
    <location>
        <position position="359"/>
    </location>
    <ligand>
        <name>Mn(2+)</name>
        <dbReference type="ChEBI" id="CHEBI:29035"/>
        <label>2</label>
    </ligand>
</feature>
<feature type="binding site" evidence="3">
    <location>
        <position position="99"/>
    </location>
    <ligand>
        <name>Mn(2+)</name>
        <dbReference type="ChEBI" id="CHEBI:29035"/>
        <label>2</label>
    </ligand>
</feature>
<evidence type="ECO:0000259" key="4">
    <source>
        <dbReference type="Pfam" id="PF07687"/>
    </source>
</evidence>
<comment type="caution">
    <text evidence="5">The sequence shown here is derived from an EMBL/GenBank/DDBJ whole genome shotgun (WGS) entry which is preliminary data.</text>
</comment>
<evidence type="ECO:0000313" key="6">
    <source>
        <dbReference type="Proteomes" id="UP000430692"/>
    </source>
</evidence>
<feature type="binding site" evidence="3">
    <location>
        <position position="135"/>
    </location>
    <ligand>
        <name>Mn(2+)</name>
        <dbReference type="ChEBI" id="CHEBI:29035"/>
        <label>2</label>
    </ligand>
</feature>
<proteinExistence type="inferred from homology"/>
<dbReference type="EMBL" id="WUUL01000007">
    <property type="protein sequence ID" value="MXQ54438.1"/>
    <property type="molecule type" value="Genomic_DNA"/>
</dbReference>
<dbReference type="Gene3D" id="3.40.630.10">
    <property type="entry name" value="Zn peptidases"/>
    <property type="match status" value="1"/>
</dbReference>
<name>A0A6I4VV62_9BACL</name>
<dbReference type="Pfam" id="PF07687">
    <property type="entry name" value="M20_dimer"/>
    <property type="match status" value="1"/>
</dbReference>
<sequence>MKQRIEELFPQLVSWRRTFHQYPEVSFQERETSKRVAAHLESLGLEVRTGVGGGGVTGLLRGHYAGPTIALRADMDALPIQDEKDCAYRSRIPGVMHACGHDGHMAMLMGAASILTTMKSQLYGNILFIFQHAEELLPGGAKSMIEAGVLDGVDAIYGVHLWSPLPTGYVAYRAGHMLASSDVFKVNIIGKGGHGGLPHTTTDAIAVASHAIVNIQSIISRQIDPVRSAVISIGSIHGGEASNVISDTCEWKGTVRAFSPDIREFLLRRIKEVVHDTCHMYGATYEIEIRKGYPPLITNPIETERLRKVAEQIVGKEKVEEMDPLMGGEDFAYYLYEIPGTFCFVGAGNELKGITAPHHHPRFDVDEEAMKVGLELLVKGALQYLHEGTKEIDKPTLLTSFL</sequence>
<dbReference type="InterPro" id="IPR036264">
    <property type="entry name" value="Bact_exopeptidase_dim_dom"/>
</dbReference>
<keyword evidence="2 5" id="KW-0378">Hydrolase</keyword>
<dbReference type="GO" id="GO:0016787">
    <property type="term" value="F:hydrolase activity"/>
    <property type="evidence" value="ECO:0007669"/>
    <property type="project" value="UniProtKB-KW"/>
</dbReference>
<evidence type="ECO:0000256" key="3">
    <source>
        <dbReference type="PIRSR" id="PIRSR005962-1"/>
    </source>
</evidence>
<dbReference type="FunFam" id="3.30.70.360:FF:000014">
    <property type="entry name" value="N-acyl-L-amino acid amidohydrolase"/>
    <property type="match status" value="1"/>
</dbReference>
<dbReference type="PANTHER" id="PTHR11014:SF63">
    <property type="entry name" value="METALLOPEPTIDASE, PUTATIVE (AFU_ORTHOLOGUE AFUA_6G09600)-RELATED"/>
    <property type="match status" value="1"/>
</dbReference>
<dbReference type="Gene3D" id="3.30.70.360">
    <property type="match status" value="1"/>
</dbReference>
<feature type="binding site" evidence="3">
    <location>
        <position position="160"/>
    </location>
    <ligand>
        <name>Mn(2+)</name>
        <dbReference type="ChEBI" id="CHEBI:29035"/>
        <label>2</label>
    </ligand>
</feature>
<dbReference type="Pfam" id="PF01546">
    <property type="entry name" value="Peptidase_M20"/>
    <property type="match status" value="1"/>
</dbReference>
<evidence type="ECO:0000256" key="2">
    <source>
        <dbReference type="ARBA" id="ARBA00022801"/>
    </source>
</evidence>
<dbReference type="SUPFAM" id="SSF55031">
    <property type="entry name" value="Bacterial exopeptidase dimerisation domain"/>
    <property type="match status" value="1"/>
</dbReference>
<keyword evidence="3" id="KW-0464">Manganese</keyword>
<feature type="binding site" evidence="3">
    <location>
        <position position="101"/>
    </location>
    <ligand>
        <name>Mn(2+)</name>
        <dbReference type="ChEBI" id="CHEBI:29035"/>
        <label>2</label>
    </ligand>
</feature>
<dbReference type="NCBIfam" id="TIGR01891">
    <property type="entry name" value="amidohydrolases"/>
    <property type="match status" value="1"/>
</dbReference>
<dbReference type="InterPro" id="IPR011650">
    <property type="entry name" value="Peptidase_M20_dimer"/>
</dbReference>
<reference evidence="5 6" key="1">
    <citation type="submission" date="2019-12" db="EMBL/GenBank/DDBJ databases">
        <title>Whole-genome analyses of novel actinobacteria.</title>
        <authorList>
            <person name="Sahin N."/>
            <person name="Saygin H."/>
        </authorList>
    </citation>
    <scope>NUCLEOTIDE SEQUENCE [LARGE SCALE GENOMIC DNA]</scope>
    <source>
        <strain evidence="5 6">KC615</strain>
    </source>
</reference>
<evidence type="ECO:0000313" key="5">
    <source>
        <dbReference type="EMBL" id="MXQ54438.1"/>
    </source>
</evidence>
<organism evidence="5 6">
    <name type="scientific">Shimazuella alba</name>
    <dbReference type="NCBI Taxonomy" id="2690964"/>
    <lineage>
        <taxon>Bacteria</taxon>
        <taxon>Bacillati</taxon>
        <taxon>Bacillota</taxon>
        <taxon>Bacilli</taxon>
        <taxon>Bacillales</taxon>
        <taxon>Thermoactinomycetaceae</taxon>
        <taxon>Shimazuella</taxon>
    </lineage>
</organism>
<dbReference type="AlphaFoldDB" id="A0A6I4VV62"/>
<dbReference type="InterPro" id="IPR017439">
    <property type="entry name" value="Amidohydrolase"/>
</dbReference>
<dbReference type="PANTHER" id="PTHR11014">
    <property type="entry name" value="PEPTIDASE M20 FAMILY MEMBER"/>
    <property type="match status" value="1"/>
</dbReference>
<comment type="cofactor">
    <cofactor evidence="3">
        <name>Mn(2+)</name>
        <dbReference type="ChEBI" id="CHEBI:29035"/>
    </cofactor>
    <text evidence="3">The Mn(2+) ion enhances activity.</text>
</comment>
<keyword evidence="3" id="KW-0479">Metal-binding</keyword>
<dbReference type="SUPFAM" id="SSF53187">
    <property type="entry name" value="Zn-dependent exopeptidases"/>
    <property type="match status" value="1"/>
</dbReference>
<feature type="domain" description="Peptidase M20 dimerisation" evidence="4">
    <location>
        <begin position="184"/>
        <end position="276"/>
    </location>
</feature>
<keyword evidence="6" id="KW-1185">Reference proteome</keyword>
<comment type="similarity">
    <text evidence="1">Belongs to the peptidase M20 family.</text>
</comment>
<accession>A0A6I4VV62</accession>
<dbReference type="PIRSF" id="PIRSF005962">
    <property type="entry name" value="Pept_M20D_amidohydro"/>
    <property type="match status" value="1"/>
</dbReference>
<dbReference type="GO" id="GO:0046872">
    <property type="term" value="F:metal ion binding"/>
    <property type="evidence" value="ECO:0007669"/>
    <property type="project" value="UniProtKB-KW"/>
</dbReference>
<dbReference type="Proteomes" id="UP000430692">
    <property type="component" value="Unassembled WGS sequence"/>
</dbReference>
<dbReference type="InterPro" id="IPR002933">
    <property type="entry name" value="Peptidase_M20"/>
</dbReference>
<protein>
    <submittedName>
        <fullName evidence="5">Amidohydrolase</fullName>
    </submittedName>
</protein>
<gene>
    <name evidence="5" type="ORF">GSM42_12085</name>
</gene>
<evidence type="ECO:0000256" key="1">
    <source>
        <dbReference type="ARBA" id="ARBA00006153"/>
    </source>
</evidence>
<dbReference type="RefSeq" id="WP_160801795.1">
    <property type="nucleotide sequence ID" value="NZ_WUUL01000007.1"/>
</dbReference>